<evidence type="ECO:0000313" key="4">
    <source>
        <dbReference type="Proteomes" id="UP000247233"/>
    </source>
</evidence>
<accession>A0A317VPQ8</accession>
<organism evidence="3 4">
    <name type="scientific">Aspergillus heteromorphus CBS 117.55</name>
    <dbReference type="NCBI Taxonomy" id="1448321"/>
    <lineage>
        <taxon>Eukaryota</taxon>
        <taxon>Fungi</taxon>
        <taxon>Dikarya</taxon>
        <taxon>Ascomycota</taxon>
        <taxon>Pezizomycotina</taxon>
        <taxon>Eurotiomycetes</taxon>
        <taxon>Eurotiomycetidae</taxon>
        <taxon>Eurotiales</taxon>
        <taxon>Aspergillaceae</taxon>
        <taxon>Aspergillus</taxon>
        <taxon>Aspergillus subgen. Circumdati</taxon>
    </lineage>
</organism>
<dbReference type="AlphaFoldDB" id="A0A317VPQ8"/>
<reference evidence="3 4" key="1">
    <citation type="submission" date="2016-12" db="EMBL/GenBank/DDBJ databases">
        <title>The genomes of Aspergillus section Nigri reveals drivers in fungal speciation.</title>
        <authorList>
            <consortium name="DOE Joint Genome Institute"/>
            <person name="Vesth T.C."/>
            <person name="Nybo J."/>
            <person name="Theobald S."/>
            <person name="Brandl J."/>
            <person name="Frisvad J.C."/>
            <person name="Nielsen K.F."/>
            <person name="Lyhne E.K."/>
            <person name="Kogle M.E."/>
            <person name="Kuo A."/>
            <person name="Riley R."/>
            <person name="Clum A."/>
            <person name="Nolan M."/>
            <person name="Lipzen A."/>
            <person name="Salamov A."/>
            <person name="Henrissat B."/>
            <person name="Wiebenga A."/>
            <person name="De Vries R.P."/>
            <person name="Grigoriev I.V."/>
            <person name="Mortensen U.H."/>
            <person name="Andersen M.R."/>
            <person name="Baker S.E."/>
        </authorList>
    </citation>
    <scope>NUCLEOTIDE SEQUENCE [LARGE SCALE GENOMIC DNA]</scope>
    <source>
        <strain evidence="3 4">CBS 117.55</strain>
    </source>
</reference>
<dbReference type="Proteomes" id="UP000247233">
    <property type="component" value="Unassembled WGS sequence"/>
</dbReference>
<proteinExistence type="predicted"/>
<feature type="coiled-coil region" evidence="1">
    <location>
        <begin position="77"/>
        <end position="108"/>
    </location>
</feature>
<name>A0A317VPQ8_9EURO</name>
<dbReference type="EMBL" id="MSFL01000022">
    <property type="protein sequence ID" value="PWY75037.1"/>
    <property type="molecule type" value="Genomic_DNA"/>
</dbReference>
<evidence type="ECO:0000256" key="1">
    <source>
        <dbReference type="SAM" id="Coils"/>
    </source>
</evidence>
<gene>
    <name evidence="3" type="ORF">BO70DRAFT_354520</name>
</gene>
<keyword evidence="4" id="KW-1185">Reference proteome</keyword>
<dbReference type="OrthoDB" id="4227183at2759"/>
<sequence>MSRMKSFLGRLDEGRLRLGEGKPRFGHRRPRLGDGGPQLREGPVYDLLEAIGTQRYPELHDSLEMIALAPLRADEQARRHRQQMEEMQQESSKEIAEKKEQINELMQRIQLLSFHPDSLTDEEAIRTMKHLRHRLDACVNTLDMERLEKVSGHIAGNNATFIPQGLHEVRAFITSVVSVAVYEHIFDFLIFPIPEDGPFSDIIKTVHDHCPSHVAHHWRAATSIGAQSQKSERLIVEDVIAQVASDLGGAFQSIGKLTRFAEGCMVFKQRLDRQECAYRFFRSRSGDQYVADRMEQVGTSHAPGKQIQCSLWPGLFKVSREGCRVVVPESVLSRAESHETPLDGVWTS</sequence>
<evidence type="ECO:0000313" key="3">
    <source>
        <dbReference type="EMBL" id="PWY75037.1"/>
    </source>
</evidence>
<keyword evidence="1" id="KW-0175">Coiled coil</keyword>
<feature type="region of interest" description="Disordered" evidence="2">
    <location>
        <begin position="18"/>
        <end position="39"/>
    </location>
</feature>
<dbReference type="VEuPathDB" id="FungiDB:BO70DRAFT_354520"/>
<dbReference type="GeneID" id="37064105"/>
<evidence type="ECO:0000256" key="2">
    <source>
        <dbReference type="SAM" id="MobiDB-lite"/>
    </source>
</evidence>
<dbReference type="RefSeq" id="XP_025397162.1">
    <property type="nucleotide sequence ID" value="XM_025541868.1"/>
</dbReference>
<protein>
    <submittedName>
        <fullName evidence="3">Uncharacterized protein</fullName>
    </submittedName>
</protein>
<comment type="caution">
    <text evidence="3">The sequence shown here is derived from an EMBL/GenBank/DDBJ whole genome shotgun (WGS) entry which is preliminary data.</text>
</comment>